<name>A0ABW0YT42_9BACI</name>
<feature type="domain" description="Putative amidase" evidence="1">
    <location>
        <begin position="123"/>
        <end position="275"/>
    </location>
</feature>
<comment type="caution">
    <text evidence="2">The sequence shown here is derived from an EMBL/GenBank/DDBJ whole genome shotgun (WGS) entry which is preliminary data.</text>
</comment>
<evidence type="ECO:0000259" key="1">
    <source>
        <dbReference type="Pfam" id="PF12671"/>
    </source>
</evidence>
<reference evidence="3" key="1">
    <citation type="journal article" date="2019" name="Int. J. Syst. Evol. Microbiol.">
        <title>The Global Catalogue of Microorganisms (GCM) 10K type strain sequencing project: providing services to taxonomists for standard genome sequencing and annotation.</title>
        <authorList>
            <consortium name="The Broad Institute Genomics Platform"/>
            <consortium name="The Broad Institute Genome Sequencing Center for Infectious Disease"/>
            <person name="Wu L."/>
            <person name="Ma J."/>
        </authorList>
    </citation>
    <scope>NUCLEOTIDE SEQUENCE [LARGE SCALE GENOMIC DNA]</scope>
    <source>
        <strain evidence="3">CECT 7184</strain>
    </source>
</reference>
<proteinExistence type="predicted"/>
<accession>A0ABW0YT42</accession>
<gene>
    <name evidence="2" type="ORF">ACFPU1_13210</name>
</gene>
<dbReference type="Proteomes" id="UP001596142">
    <property type="component" value="Unassembled WGS sequence"/>
</dbReference>
<dbReference type="PANTHER" id="PTHR40032:SF1">
    <property type="entry name" value="EXPORTED PROTEIN"/>
    <property type="match status" value="1"/>
</dbReference>
<evidence type="ECO:0000313" key="3">
    <source>
        <dbReference type="Proteomes" id="UP001596142"/>
    </source>
</evidence>
<keyword evidence="3" id="KW-1185">Reference proteome</keyword>
<dbReference type="PANTHER" id="PTHR40032">
    <property type="entry name" value="EXPORTED PROTEIN-RELATED"/>
    <property type="match status" value="1"/>
</dbReference>
<sequence length="281" mass="33123">MVAGDTKRQKTLISKLENQELAALKRGEERNSKRKAERVKGSGEILPYRVFSKSGEKAVDYLFVTSFLIRLKKDFYMEEIMQKRRATFDGKKLLEDKIISVPYLFENNDSPSRFFSQERRSFQYDRREAIRYAERWWNDYNPQYEKFTDNCTNFISQCLRAGNAPMRGYPNRSQGWWYQNNNWSYSWSVAHSMRWYLSGSTQGLSASEAERAEDLEAGDVICYDFNGDGRWQHTTIVTAKDANNEPLVNAQTTNSRMRYWAYEDSTAWTPNVKYKFFRIGV</sequence>
<dbReference type="Pfam" id="PF12671">
    <property type="entry name" value="Amidase_6"/>
    <property type="match status" value="1"/>
</dbReference>
<dbReference type="EMBL" id="JBHSOZ010000005">
    <property type="protein sequence ID" value="MFC5713743.1"/>
    <property type="molecule type" value="Genomic_DNA"/>
</dbReference>
<dbReference type="RefSeq" id="WP_385941972.1">
    <property type="nucleotide sequence ID" value="NZ_JBHSOZ010000005.1"/>
</dbReference>
<organism evidence="2 3">
    <name type="scientific">Thalassorhabdus alkalitolerans</name>
    <dbReference type="NCBI Taxonomy" id="2282697"/>
    <lineage>
        <taxon>Bacteria</taxon>
        <taxon>Bacillati</taxon>
        <taxon>Bacillota</taxon>
        <taxon>Bacilli</taxon>
        <taxon>Bacillales</taxon>
        <taxon>Bacillaceae</taxon>
        <taxon>Thalassorhabdus</taxon>
    </lineage>
</organism>
<evidence type="ECO:0000313" key="2">
    <source>
        <dbReference type="EMBL" id="MFC5713743.1"/>
    </source>
</evidence>
<dbReference type="InterPro" id="IPR024301">
    <property type="entry name" value="Amidase_6"/>
</dbReference>
<protein>
    <submittedName>
        <fullName evidence="2">Amidase domain-containing protein</fullName>
    </submittedName>
</protein>